<keyword evidence="2" id="KW-1185">Reference proteome</keyword>
<name>T1JMA5_STRMM</name>
<dbReference type="EMBL" id="JH431810">
    <property type="status" value="NOT_ANNOTATED_CDS"/>
    <property type="molecule type" value="Genomic_DNA"/>
</dbReference>
<dbReference type="EnsemblMetazoa" id="SMAR014985-RA">
    <property type="protein sequence ID" value="SMAR014985-PA"/>
    <property type="gene ID" value="SMAR014985"/>
</dbReference>
<reference evidence="2" key="1">
    <citation type="submission" date="2011-05" db="EMBL/GenBank/DDBJ databases">
        <authorList>
            <person name="Richards S.R."/>
            <person name="Qu J."/>
            <person name="Jiang H."/>
            <person name="Jhangiani S.N."/>
            <person name="Agravi P."/>
            <person name="Goodspeed R."/>
            <person name="Gross S."/>
            <person name="Mandapat C."/>
            <person name="Jackson L."/>
            <person name="Mathew T."/>
            <person name="Pu L."/>
            <person name="Thornton R."/>
            <person name="Saada N."/>
            <person name="Wilczek-Boney K.B."/>
            <person name="Lee S."/>
            <person name="Kovar C."/>
            <person name="Wu Y."/>
            <person name="Scherer S.E."/>
            <person name="Worley K.C."/>
            <person name="Muzny D.M."/>
            <person name="Gibbs R."/>
        </authorList>
    </citation>
    <scope>NUCLEOTIDE SEQUENCE</scope>
    <source>
        <strain evidence="2">Brora</strain>
    </source>
</reference>
<protein>
    <submittedName>
        <fullName evidence="1">Uncharacterized protein</fullName>
    </submittedName>
</protein>
<sequence>MRRVLLRSFFRKPEQPLFLYQLQTIIRRFLSPMALPNQNITMSALVIMLILHTSTTSKQKEKNMLSYNLSARYNDQHHMQISNFVKVINSRKIFIVYEHYHVNCDLG</sequence>
<evidence type="ECO:0000313" key="1">
    <source>
        <dbReference type="EnsemblMetazoa" id="SMAR014985-PA"/>
    </source>
</evidence>
<proteinExistence type="predicted"/>
<organism evidence="1 2">
    <name type="scientific">Strigamia maritima</name>
    <name type="common">European centipede</name>
    <name type="synonym">Geophilus maritimus</name>
    <dbReference type="NCBI Taxonomy" id="126957"/>
    <lineage>
        <taxon>Eukaryota</taxon>
        <taxon>Metazoa</taxon>
        <taxon>Ecdysozoa</taxon>
        <taxon>Arthropoda</taxon>
        <taxon>Myriapoda</taxon>
        <taxon>Chilopoda</taxon>
        <taxon>Pleurostigmophora</taxon>
        <taxon>Geophilomorpha</taxon>
        <taxon>Linotaeniidae</taxon>
        <taxon>Strigamia</taxon>
    </lineage>
</organism>
<reference evidence="1" key="2">
    <citation type="submission" date="2015-02" db="UniProtKB">
        <authorList>
            <consortium name="EnsemblMetazoa"/>
        </authorList>
    </citation>
    <scope>IDENTIFICATION</scope>
</reference>
<evidence type="ECO:0000313" key="2">
    <source>
        <dbReference type="Proteomes" id="UP000014500"/>
    </source>
</evidence>
<accession>T1JMA5</accession>
<dbReference type="HOGENOM" id="CLU_2213209_0_0_1"/>
<dbReference type="AlphaFoldDB" id="T1JMA5"/>
<dbReference type="Proteomes" id="UP000014500">
    <property type="component" value="Unassembled WGS sequence"/>
</dbReference>